<evidence type="ECO:0000313" key="1">
    <source>
        <dbReference type="EMBL" id="SVA03116.1"/>
    </source>
</evidence>
<protein>
    <submittedName>
        <fullName evidence="1">Uncharacterized protein</fullName>
    </submittedName>
</protein>
<organism evidence="1">
    <name type="scientific">marine metagenome</name>
    <dbReference type="NCBI Taxonomy" id="408172"/>
    <lineage>
        <taxon>unclassified sequences</taxon>
        <taxon>metagenomes</taxon>
        <taxon>ecological metagenomes</taxon>
    </lineage>
</organism>
<dbReference type="EMBL" id="UINC01003074">
    <property type="protein sequence ID" value="SVA03116.1"/>
    <property type="molecule type" value="Genomic_DNA"/>
</dbReference>
<dbReference type="AlphaFoldDB" id="A0A381SGL7"/>
<gene>
    <name evidence="1" type="ORF">METZ01_LOCUS55970</name>
</gene>
<sequence length="229" mass="26212">MKKVLPILILIFSASTFSAHHEEGEKSDSEHTYSFAYTSTYTIPAGSQPQRIERSVLDNLATLEQNGYYNCGLLRHQYGAERAYYSYCYFDSWEHFSEINDVNAPVAREPNQLYGDHSDNLIAVVERNLTKRTPYVLRATYTFGPFLTANEMRDRAKLLFDAYNESFGGCNLAEHAWGSELAWYFYCGYESYADFANKTNSLGELFESGLADAKTDIRNHSDDLMVRIK</sequence>
<name>A0A381SGL7_9ZZZZ</name>
<reference evidence="1" key="1">
    <citation type="submission" date="2018-05" db="EMBL/GenBank/DDBJ databases">
        <authorList>
            <person name="Lanie J.A."/>
            <person name="Ng W.-L."/>
            <person name="Kazmierczak K.M."/>
            <person name="Andrzejewski T.M."/>
            <person name="Davidsen T.M."/>
            <person name="Wayne K.J."/>
            <person name="Tettelin H."/>
            <person name="Glass J.I."/>
            <person name="Rusch D."/>
            <person name="Podicherti R."/>
            <person name="Tsui H.-C.T."/>
            <person name="Winkler M.E."/>
        </authorList>
    </citation>
    <scope>NUCLEOTIDE SEQUENCE</scope>
</reference>
<proteinExistence type="predicted"/>
<accession>A0A381SGL7</accession>